<evidence type="ECO:0000313" key="1">
    <source>
        <dbReference type="EMBL" id="KDO84572.1"/>
    </source>
</evidence>
<evidence type="ECO:0000313" key="2">
    <source>
        <dbReference type="Proteomes" id="UP000027120"/>
    </source>
</evidence>
<feature type="non-terminal residue" evidence="1">
    <location>
        <position position="1"/>
    </location>
</feature>
<organism evidence="1 2">
    <name type="scientific">Citrus sinensis</name>
    <name type="common">Sweet orange</name>
    <name type="synonym">Citrus aurantium var. sinensis</name>
    <dbReference type="NCBI Taxonomy" id="2711"/>
    <lineage>
        <taxon>Eukaryota</taxon>
        <taxon>Viridiplantae</taxon>
        <taxon>Streptophyta</taxon>
        <taxon>Embryophyta</taxon>
        <taxon>Tracheophyta</taxon>
        <taxon>Spermatophyta</taxon>
        <taxon>Magnoliopsida</taxon>
        <taxon>eudicotyledons</taxon>
        <taxon>Gunneridae</taxon>
        <taxon>Pentapetalae</taxon>
        <taxon>rosids</taxon>
        <taxon>malvids</taxon>
        <taxon>Sapindales</taxon>
        <taxon>Rutaceae</taxon>
        <taxon>Aurantioideae</taxon>
        <taxon>Citrus</taxon>
    </lineage>
</organism>
<reference evidence="1 2" key="1">
    <citation type="submission" date="2014-04" db="EMBL/GenBank/DDBJ databases">
        <authorList>
            <consortium name="International Citrus Genome Consortium"/>
            <person name="Gmitter F."/>
            <person name="Chen C."/>
            <person name="Farmerie W."/>
            <person name="Harkins T."/>
            <person name="Desany B."/>
            <person name="Mohiuddin M."/>
            <person name="Kodira C."/>
            <person name="Borodovsky M."/>
            <person name="Lomsadze A."/>
            <person name="Burns P."/>
            <person name="Jenkins J."/>
            <person name="Prochnik S."/>
            <person name="Shu S."/>
            <person name="Chapman J."/>
            <person name="Pitluck S."/>
            <person name="Schmutz J."/>
            <person name="Rokhsar D."/>
        </authorList>
    </citation>
    <scope>NUCLEOTIDE SEQUENCE</scope>
</reference>
<protein>
    <submittedName>
        <fullName evidence="1">Uncharacterized protein</fullName>
    </submittedName>
</protein>
<gene>
    <name evidence="1" type="ORF">CISIN_1g0383212mg</name>
</gene>
<dbReference type="Proteomes" id="UP000027120">
    <property type="component" value="Unassembled WGS sequence"/>
</dbReference>
<dbReference type="EMBL" id="KK784874">
    <property type="protein sequence ID" value="KDO84572.1"/>
    <property type="molecule type" value="Genomic_DNA"/>
</dbReference>
<keyword evidence="2" id="KW-1185">Reference proteome</keyword>
<sequence length="41" mass="5082">KFEALRISRNEKQIECTKKKIIHRSEFRFGEHPLYFDQMQV</sequence>
<accession>A0A067H9X6</accession>
<name>A0A067H9X6_CITSI</name>
<dbReference type="AlphaFoldDB" id="A0A067H9X6"/>
<proteinExistence type="predicted"/>